<dbReference type="InterPro" id="IPR050663">
    <property type="entry name" value="Ankyrin-SOCS_Box"/>
</dbReference>
<dbReference type="GO" id="GO:0005634">
    <property type="term" value="C:nucleus"/>
    <property type="evidence" value="ECO:0007669"/>
    <property type="project" value="TreeGrafter"/>
</dbReference>
<evidence type="ECO:0000256" key="1">
    <source>
        <dbReference type="ARBA" id="ARBA00022737"/>
    </source>
</evidence>
<dbReference type="InterPro" id="IPR036770">
    <property type="entry name" value="Ankyrin_rpt-contain_sf"/>
</dbReference>
<evidence type="ECO:0000313" key="5">
    <source>
        <dbReference type="Proteomes" id="UP001243330"/>
    </source>
</evidence>
<dbReference type="PANTHER" id="PTHR24193">
    <property type="entry name" value="ANKYRIN REPEAT PROTEIN"/>
    <property type="match status" value="1"/>
</dbReference>
<dbReference type="PROSITE" id="PS50297">
    <property type="entry name" value="ANK_REP_REGION"/>
    <property type="match status" value="1"/>
</dbReference>
<dbReference type="Gene3D" id="1.25.40.20">
    <property type="entry name" value="Ankyrin repeat-containing domain"/>
    <property type="match status" value="1"/>
</dbReference>
<protein>
    <recommendedName>
        <fullName evidence="6">Ankyrin repeat protein</fullName>
    </recommendedName>
</protein>
<keyword evidence="2 3" id="KW-0040">ANK repeat</keyword>
<dbReference type="EMBL" id="JAQOWY010000292">
    <property type="protein sequence ID" value="KAK1844917.1"/>
    <property type="molecule type" value="Genomic_DNA"/>
</dbReference>
<evidence type="ECO:0000256" key="2">
    <source>
        <dbReference type="ARBA" id="ARBA00023043"/>
    </source>
</evidence>
<evidence type="ECO:0008006" key="6">
    <source>
        <dbReference type="Google" id="ProtNLM"/>
    </source>
</evidence>
<name>A0AAD9AC65_9PEZI</name>
<evidence type="ECO:0000256" key="3">
    <source>
        <dbReference type="PROSITE-ProRule" id="PRU00023"/>
    </source>
</evidence>
<dbReference type="InterPro" id="IPR002110">
    <property type="entry name" value="Ankyrin_rpt"/>
</dbReference>
<feature type="repeat" description="ANK" evidence="3">
    <location>
        <begin position="196"/>
        <end position="221"/>
    </location>
</feature>
<dbReference type="PROSITE" id="PS50088">
    <property type="entry name" value="ANK_REPEAT"/>
    <property type="match status" value="1"/>
</dbReference>
<dbReference type="GO" id="GO:0045944">
    <property type="term" value="P:positive regulation of transcription by RNA polymerase II"/>
    <property type="evidence" value="ECO:0007669"/>
    <property type="project" value="TreeGrafter"/>
</dbReference>
<keyword evidence="1" id="KW-0677">Repeat</keyword>
<accession>A0AAD9AC65</accession>
<dbReference type="SUPFAM" id="SSF48403">
    <property type="entry name" value="Ankyrin repeat"/>
    <property type="match status" value="1"/>
</dbReference>
<dbReference type="GO" id="GO:0000976">
    <property type="term" value="F:transcription cis-regulatory region binding"/>
    <property type="evidence" value="ECO:0007669"/>
    <property type="project" value="TreeGrafter"/>
</dbReference>
<evidence type="ECO:0000313" key="4">
    <source>
        <dbReference type="EMBL" id="KAK1844917.1"/>
    </source>
</evidence>
<gene>
    <name evidence="4" type="ORF">CCHR01_12428</name>
</gene>
<comment type="caution">
    <text evidence="4">The sequence shown here is derived from an EMBL/GenBank/DDBJ whole genome shotgun (WGS) entry which is preliminary data.</text>
</comment>
<dbReference type="PANTHER" id="PTHR24193:SF121">
    <property type="entry name" value="ADA2A-CONTAINING COMPLEX COMPONENT 3, ISOFORM D"/>
    <property type="match status" value="1"/>
</dbReference>
<organism evidence="4 5">
    <name type="scientific">Colletotrichum chrysophilum</name>
    <dbReference type="NCBI Taxonomy" id="1836956"/>
    <lineage>
        <taxon>Eukaryota</taxon>
        <taxon>Fungi</taxon>
        <taxon>Dikarya</taxon>
        <taxon>Ascomycota</taxon>
        <taxon>Pezizomycotina</taxon>
        <taxon>Sordariomycetes</taxon>
        <taxon>Hypocreomycetidae</taxon>
        <taxon>Glomerellales</taxon>
        <taxon>Glomerellaceae</taxon>
        <taxon>Colletotrichum</taxon>
        <taxon>Colletotrichum gloeosporioides species complex</taxon>
    </lineage>
</organism>
<keyword evidence="5" id="KW-1185">Reference proteome</keyword>
<dbReference type="Proteomes" id="UP001243330">
    <property type="component" value="Unassembled WGS sequence"/>
</dbReference>
<dbReference type="AlphaFoldDB" id="A0AAD9AC65"/>
<sequence>MKDTSVTPHILRAAAVGNLLILRELVNHGADLGMYLTPNGQNECVEYLLSFKSVADDIDRDGFYCCMCPLKRHMASEYLMTSDLSSSLSLAIAHLHTETAQTLIKNGAKWNANVHRKLPPLYHMVTSGATALIRYISKLRREKQQYWPLSCQRWTLLQWASYFKGEREEIKQLVSALINAGENLDTPNRDRRNSEAARSSLHFAIRTGNIRLATVLLEAGSYAGIDCDRKAVYEHWQHDGILSIPVHVMAPMPPPGCEMWPLALFNFMCDTKADGGRRRPVGVSVEDYSRWRKGYRDTKEYRLKMERFWGISTEEMDYFRALIEARVRP</sequence>
<proteinExistence type="predicted"/>
<dbReference type="SMART" id="SM00248">
    <property type="entry name" value="ANK"/>
    <property type="match status" value="4"/>
</dbReference>
<reference evidence="4" key="1">
    <citation type="submission" date="2023-01" db="EMBL/GenBank/DDBJ databases">
        <title>Colletotrichum chrysophilum M932 genome sequence.</title>
        <authorList>
            <person name="Baroncelli R."/>
        </authorList>
    </citation>
    <scope>NUCLEOTIDE SEQUENCE</scope>
    <source>
        <strain evidence="4">M932</strain>
    </source>
</reference>